<evidence type="ECO:0000313" key="2">
    <source>
        <dbReference type="Proteomes" id="UP000254123"/>
    </source>
</evidence>
<gene>
    <name evidence="1" type="ORF">NCTC10526_01662</name>
</gene>
<accession>A0A379LLL0</accession>
<keyword evidence="2" id="KW-1185">Reference proteome</keyword>
<evidence type="ECO:0000313" key="1">
    <source>
        <dbReference type="EMBL" id="SUD91311.1"/>
    </source>
</evidence>
<organism evidence="1 2">
    <name type="scientific">Psychrobacter phenylpyruvicus</name>
    <dbReference type="NCBI Taxonomy" id="29432"/>
    <lineage>
        <taxon>Bacteria</taxon>
        <taxon>Pseudomonadati</taxon>
        <taxon>Pseudomonadota</taxon>
        <taxon>Gammaproteobacteria</taxon>
        <taxon>Moraxellales</taxon>
        <taxon>Moraxellaceae</taxon>
        <taxon>Psychrobacter</taxon>
    </lineage>
</organism>
<dbReference type="EMBL" id="UGVC01000001">
    <property type="protein sequence ID" value="SUD91311.1"/>
    <property type="molecule type" value="Genomic_DNA"/>
</dbReference>
<name>A0A379LLL0_9GAMM</name>
<protein>
    <submittedName>
        <fullName evidence="1">Uncharacterized protein</fullName>
    </submittedName>
</protein>
<reference evidence="1 2" key="1">
    <citation type="submission" date="2018-06" db="EMBL/GenBank/DDBJ databases">
        <authorList>
            <consortium name="Pathogen Informatics"/>
            <person name="Doyle S."/>
        </authorList>
    </citation>
    <scope>NUCLEOTIDE SEQUENCE [LARGE SCALE GENOMIC DNA]</scope>
    <source>
        <strain evidence="1 2">NCTC10526</strain>
    </source>
</reference>
<proteinExistence type="predicted"/>
<sequence length="51" mass="6378">MLLESSFYHRYFNSFYLHNKLIEEQLEQNEELEVLIYELYLELENETKAFN</sequence>
<dbReference type="AlphaFoldDB" id="A0A379LLL0"/>
<dbReference type="Proteomes" id="UP000254123">
    <property type="component" value="Unassembled WGS sequence"/>
</dbReference>